<dbReference type="SUPFAM" id="SSF56219">
    <property type="entry name" value="DNase I-like"/>
    <property type="match status" value="1"/>
</dbReference>
<evidence type="ECO:0000259" key="3">
    <source>
        <dbReference type="Pfam" id="PF00078"/>
    </source>
</evidence>
<protein>
    <recommendedName>
        <fullName evidence="6">Reverse transcriptase domain-containing protein</fullName>
    </recommendedName>
</protein>
<dbReference type="FunFam" id="1.25.40.10:FF:000090">
    <property type="entry name" value="Pentatricopeptide repeat-containing protein, chloroplastic"/>
    <property type="match status" value="1"/>
</dbReference>
<evidence type="ECO:0000256" key="1">
    <source>
        <dbReference type="ARBA" id="ARBA00022737"/>
    </source>
</evidence>
<feature type="repeat" description="PPR" evidence="2">
    <location>
        <begin position="472"/>
        <end position="506"/>
    </location>
</feature>
<dbReference type="PANTHER" id="PTHR47926:SF349">
    <property type="entry name" value="(WILD MALAYSIAN BANANA) HYPOTHETICAL PROTEIN"/>
    <property type="match status" value="1"/>
</dbReference>
<sequence length="1632" mass="184178">MWVLCVLGSGLGPGSLRRSGMGFWVFVEDVFREGGSWSGRGVVVKFREKVSRLRTFDSTVVIGGISQWFKNGGGVAVATRSLSFIQTRRRCFASNSFENSDTEEEIYSTLLRRYAKTSDSPHGRAIHAKFIKGCVPCSLFVRNHLLNMYVKCGDLVNGLQLFDEMPEKNVVSWSAVIAGLVQHGCPNEALSLFCRMHRDGTTKPNEFTLVSALHACSLLENLRQAYQIYTFIVRLGFESNIFLMNAFLTALIRHGKLAEALEIFDNCPNKDIVSWNAMMAGFLQFSYLDIPEFWFRMIREGVKPDNFTFASVLTGLAALSELKLGLQVHAQVVKCGYDVEICVGNSLADLYIKNQKLLEGFKAFDEMAVRDVCSWTQMAAGCVQYGEPSKALELIAEMKKMGVKPNKLTLAAALNACANLASLEEGKKVHVLRIKLGNDIDVCVDNALLDMYAKCGCVDSAWVVFRSMNDHSIVSWTTMIMACAINSQARKALKIYDEMRLKGIQPNYITFICVLYACGQGGFIDEGWELFFSMTRDYGIFPQEDHYACMVNLLGRAGRIEEAEELILRMPVQPGVLVWKTLLGACHVFGNMEIGKRAAEQVVILWGELVHLVDGYCWLAAVGTWGEVCWCGAAEPKLRLGVRETKIERERGRWLRGKFQKIKVPGGFGSVLRRVEKSNAAGRTVPVDFVVLLADDEDRHLRLPMEEVRRGSVSSVPSVPTVPLSPLGGAATGDGPRVKIGGVMGLEDGADCGAWKDDGEVLGFDEGKSSTSEKRIVIEGRRLGWDGSSPLREDAWAMVDHGGDDILEVTPLRMVSGLIEERKNKTLDPSEWVMDRIKKFSKFMRVDITNHEEEAMCLFMEIEARWRAKGGPSEVPKKTAGSVKKGMRELKNLTTSINYDSCKGLNDWENRRRVHNSLRMWKGDVVCLQKTKMESISTGVVRSIWGSPFVGWDFHVAEGASGGMLLMWDKRVVEQLDVAKGIFTLSCKFKCVESDLEWMFSGVYGPNRDSDRNLLWEELAGFVDRVKHWWASYCFDGSPSHVLSQKLMALKADLKQWNKEVFDNVGVRKDELMREIQQLDALEESRSLTVDERNYREDRWGELHKVMDLDEISWRQKSRVLWLKEEDRNTKFFHRMANSHCRNNFIGCLNIEGTVTSDPKEALESEEANNLVLLFREDEVLDAVRGMSGDKAPGSDRLREGTPGILCKLDLEKAYDHVNWDFLLSLLHRFLVVSLRALGLCQGDSLLPLLFMVVMEALNKLLLRAEEGQFLRGFEVRGRSNNSLMISNLLFADDTLIFCDADLDQIGDLKCTLLCFEAISGLKVNLGKSEMVPIRDVPNIQELAAMLDCRISALPMNYLGLPLGARYKSKALWDLVLEKMGLPIYFLSLFPIPASVNSRIEKLQHEFLWGGMGDVVKFPLVNWKTVCQALYCGGLGVKNHAVLNQALLGKWLWCFMMEHDSLWKQGWDCFSPHLNFVLGCGFAHPLLNREARVANYLCWQNGVPHWDVRFTRLLHDWEVEPFQALIGLLYSTKVHQNQEDRVCWGPSRSGTFEVKSYYRILSLSTSMVFPWKSIWKAGAPPRVAFFVWTAAHGKILTMNNLRKHQICIVDWCYMCKHNGESPNHLLLHCEIA</sequence>
<evidence type="ECO:0000256" key="2">
    <source>
        <dbReference type="PROSITE-ProRule" id="PRU00708"/>
    </source>
</evidence>
<dbReference type="Pfam" id="PF13966">
    <property type="entry name" value="zf-RVT"/>
    <property type="match status" value="1"/>
</dbReference>
<evidence type="ECO:0000259" key="4">
    <source>
        <dbReference type="Pfam" id="PF13966"/>
    </source>
</evidence>
<dbReference type="Gene3D" id="3.60.10.10">
    <property type="entry name" value="Endonuclease/exonuclease/phosphatase"/>
    <property type="match status" value="1"/>
</dbReference>
<dbReference type="Pfam" id="PF00078">
    <property type="entry name" value="RVT_1"/>
    <property type="match status" value="1"/>
</dbReference>
<dbReference type="Pfam" id="PF13041">
    <property type="entry name" value="PPR_2"/>
    <property type="match status" value="3"/>
</dbReference>
<feature type="repeat" description="PPR" evidence="2">
    <location>
        <begin position="371"/>
        <end position="405"/>
    </location>
</feature>
<feature type="domain" description="Reverse transcriptase zinc-binding" evidence="4">
    <location>
        <begin position="1552"/>
        <end position="1632"/>
    </location>
</feature>
<gene>
    <name evidence="5" type="ORF">FSB_LOCUS37653</name>
</gene>
<dbReference type="PROSITE" id="PS51375">
    <property type="entry name" value="PPR"/>
    <property type="match status" value="4"/>
</dbReference>
<dbReference type="InterPro" id="IPR026960">
    <property type="entry name" value="RVT-Znf"/>
</dbReference>
<accession>A0A2N9HDN7</accession>
<feature type="repeat" description="PPR" evidence="2">
    <location>
        <begin position="169"/>
        <end position="203"/>
    </location>
</feature>
<dbReference type="InterPro" id="IPR002885">
    <property type="entry name" value="PPR_rpt"/>
</dbReference>
<organism evidence="5">
    <name type="scientific">Fagus sylvatica</name>
    <name type="common">Beechnut</name>
    <dbReference type="NCBI Taxonomy" id="28930"/>
    <lineage>
        <taxon>Eukaryota</taxon>
        <taxon>Viridiplantae</taxon>
        <taxon>Streptophyta</taxon>
        <taxon>Embryophyta</taxon>
        <taxon>Tracheophyta</taxon>
        <taxon>Spermatophyta</taxon>
        <taxon>Magnoliopsida</taxon>
        <taxon>eudicotyledons</taxon>
        <taxon>Gunneridae</taxon>
        <taxon>Pentapetalae</taxon>
        <taxon>rosids</taxon>
        <taxon>fabids</taxon>
        <taxon>Fagales</taxon>
        <taxon>Fagaceae</taxon>
        <taxon>Fagus</taxon>
    </lineage>
</organism>
<dbReference type="FunFam" id="1.25.40.10:FF:000808">
    <property type="entry name" value="Pentatricopeptide repeat-containing protein At4g32430, mitochondrial"/>
    <property type="match status" value="1"/>
</dbReference>
<dbReference type="PANTHER" id="PTHR47926">
    <property type="entry name" value="PENTATRICOPEPTIDE REPEAT-CONTAINING PROTEIN"/>
    <property type="match status" value="1"/>
</dbReference>
<dbReference type="NCBIfam" id="TIGR00756">
    <property type="entry name" value="PPR"/>
    <property type="match status" value="3"/>
</dbReference>
<reference evidence="5" key="1">
    <citation type="submission" date="2018-02" db="EMBL/GenBank/DDBJ databases">
        <authorList>
            <person name="Cohen D.B."/>
            <person name="Kent A.D."/>
        </authorList>
    </citation>
    <scope>NUCLEOTIDE SEQUENCE</scope>
</reference>
<feature type="domain" description="Reverse transcriptase" evidence="3">
    <location>
        <begin position="1205"/>
        <end position="1362"/>
    </location>
</feature>
<dbReference type="GO" id="GO:0003729">
    <property type="term" value="F:mRNA binding"/>
    <property type="evidence" value="ECO:0007669"/>
    <property type="project" value="UniProtKB-ARBA"/>
</dbReference>
<dbReference type="FunFam" id="1.25.40.10:FF:000343">
    <property type="entry name" value="Pentatricopeptide repeat-containing protein At3g58590"/>
    <property type="match status" value="1"/>
</dbReference>
<dbReference type="Gene3D" id="1.25.40.10">
    <property type="entry name" value="Tetratricopeptide repeat domain"/>
    <property type="match status" value="3"/>
</dbReference>
<dbReference type="GO" id="GO:0009451">
    <property type="term" value="P:RNA modification"/>
    <property type="evidence" value="ECO:0007669"/>
    <property type="project" value="InterPro"/>
</dbReference>
<dbReference type="EMBL" id="OIVN01003244">
    <property type="protein sequence ID" value="SPD09771.1"/>
    <property type="molecule type" value="Genomic_DNA"/>
</dbReference>
<name>A0A2N9HDN7_FAGSY</name>
<dbReference type="InterPro" id="IPR046960">
    <property type="entry name" value="PPR_At4g14850-like_plant"/>
</dbReference>
<proteinExistence type="predicted"/>
<feature type="repeat" description="PPR" evidence="2">
    <location>
        <begin position="240"/>
        <end position="274"/>
    </location>
</feature>
<dbReference type="InterPro" id="IPR011990">
    <property type="entry name" value="TPR-like_helical_dom_sf"/>
</dbReference>
<evidence type="ECO:0008006" key="6">
    <source>
        <dbReference type="Google" id="ProtNLM"/>
    </source>
</evidence>
<keyword evidence="1" id="KW-0677">Repeat</keyword>
<dbReference type="Pfam" id="PF01535">
    <property type="entry name" value="PPR"/>
    <property type="match status" value="3"/>
</dbReference>
<dbReference type="InterPro" id="IPR036691">
    <property type="entry name" value="Endo/exonu/phosph_ase_sf"/>
</dbReference>
<evidence type="ECO:0000313" key="5">
    <source>
        <dbReference type="EMBL" id="SPD09771.1"/>
    </source>
</evidence>
<dbReference type="InterPro" id="IPR000477">
    <property type="entry name" value="RT_dom"/>
</dbReference>
<dbReference type="FunFam" id="1.25.40.10:FF:000073">
    <property type="entry name" value="Pentatricopeptide repeat-containing protein chloroplastic"/>
    <property type="match status" value="1"/>
</dbReference>